<feature type="region of interest" description="Disordered" evidence="3">
    <location>
        <begin position="285"/>
        <end position="321"/>
    </location>
</feature>
<dbReference type="Proteomes" id="UP000494165">
    <property type="component" value="Unassembled WGS sequence"/>
</dbReference>
<dbReference type="GO" id="GO:0005737">
    <property type="term" value="C:cytoplasm"/>
    <property type="evidence" value="ECO:0007669"/>
    <property type="project" value="TreeGrafter"/>
</dbReference>
<feature type="domain" description="RH1" evidence="4">
    <location>
        <begin position="2"/>
        <end position="90"/>
    </location>
</feature>
<keyword evidence="6" id="KW-1185">Reference proteome</keyword>
<dbReference type="OrthoDB" id="10069524at2759"/>
<name>A0A8S1BVB0_9INSE</name>
<dbReference type="Gene3D" id="1.20.58.1770">
    <property type="match status" value="1"/>
</dbReference>
<evidence type="ECO:0000256" key="1">
    <source>
        <dbReference type="ARBA" id="ARBA00023054"/>
    </source>
</evidence>
<dbReference type="GO" id="GO:0060271">
    <property type="term" value="P:cilium assembly"/>
    <property type="evidence" value="ECO:0007669"/>
    <property type="project" value="TreeGrafter"/>
</dbReference>
<feature type="coiled-coil region" evidence="2">
    <location>
        <begin position="56"/>
        <end position="90"/>
    </location>
</feature>
<protein>
    <recommendedName>
        <fullName evidence="4">RH1 domain-containing protein</fullName>
    </recommendedName>
</protein>
<accession>A0A8S1BVB0</accession>
<dbReference type="PANTHER" id="PTHR21502:SF4">
    <property type="entry name" value="RILP-LIKE PROTEIN HOMOLOG"/>
    <property type="match status" value="1"/>
</dbReference>
<comment type="caution">
    <text evidence="5">The sequence shown here is derived from an EMBL/GenBank/DDBJ whole genome shotgun (WGS) entry which is preliminary data.</text>
</comment>
<dbReference type="GO" id="GO:0036064">
    <property type="term" value="C:ciliary basal body"/>
    <property type="evidence" value="ECO:0007669"/>
    <property type="project" value="TreeGrafter"/>
</dbReference>
<gene>
    <name evidence="5" type="ORF">CLODIP_2_CD02270</name>
</gene>
<dbReference type="GO" id="GO:0051959">
    <property type="term" value="F:dynein light intermediate chain binding"/>
    <property type="evidence" value="ECO:0007669"/>
    <property type="project" value="TreeGrafter"/>
</dbReference>
<dbReference type="EMBL" id="CADEPI010000012">
    <property type="protein sequence ID" value="CAB3363456.1"/>
    <property type="molecule type" value="Genomic_DNA"/>
</dbReference>
<feature type="compositionally biased region" description="Low complexity" evidence="3">
    <location>
        <begin position="349"/>
        <end position="364"/>
    </location>
</feature>
<dbReference type="CDD" id="cd14445">
    <property type="entry name" value="RILP-like"/>
    <property type="match status" value="1"/>
</dbReference>
<evidence type="ECO:0000256" key="2">
    <source>
        <dbReference type="SAM" id="Coils"/>
    </source>
</evidence>
<feature type="region of interest" description="Disordered" evidence="3">
    <location>
        <begin position="344"/>
        <end position="364"/>
    </location>
</feature>
<evidence type="ECO:0000259" key="4">
    <source>
        <dbReference type="PROSITE" id="PS51776"/>
    </source>
</evidence>
<proteinExistence type="predicted"/>
<evidence type="ECO:0000256" key="3">
    <source>
        <dbReference type="SAM" id="MobiDB-lite"/>
    </source>
</evidence>
<dbReference type="AlphaFoldDB" id="A0A8S1BVB0"/>
<dbReference type="Pfam" id="PF09744">
    <property type="entry name" value="RH1"/>
    <property type="match status" value="1"/>
</dbReference>
<keyword evidence="1 2" id="KW-0175">Coiled coil</keyword>
<dbReference type="PROSITE" id="PS51776">
    <property type="entry name" value="RH1"/>
    <property type="match status" value="1"/>
</dbReference>
<feature type="coiled-coil region" evidence="2">
    <location>
        <begin position="151"/>
        <end position="213"/>
    </location>
</feature>
<dbReference type="PANTHER" id="PTHR21502">
    <property type="entry name" value="ZINC FINGER PROTEIN DZIP1"/>
    <property type="match status" value="1"/>
</dbReference>
<evidence type="ECO:0000313" key="5">
    <source>
        <dbReference type="EMBL" id="CAB3363456.1"/>
    </source>
</evidence>
<reference evidence="5 6" key="1">
    <citation type="submission" date="2020-04" db="EMBL/GenBank/DDBJ databases">
        <authorList>
            <person name="Alioto T."/>
            <person name="Alioto T."/>
            <person name="Gomez Garrido J."/>
        </authorList>
    </citation>
    <scope>NUCLEOTIDE SEQUENCE [LARGE SCALE GENOMIC DNA]</scope>
</reference>
<dbReference type="GO" id="GO:0031267">
    <property type="term" value="F:small GTPase binding"/>
    <property type="evidence" value="ECO:0007669"/>
    <property type="project" value="TreeGrafter"/>
</dbReference>
<organism evidence="5 6">
    <name type="scientific">Cloeon dipterum</name>
    <dbReference type="NCBI Taxonomy" id="197152"/>
    <lineage>
        <taxon>Eukaryota</taxon>
        <taxon>Metazoa</taxon>
        <taxon>Ecdysozoa</taxon>
        <taxon>Arthropoda</taxon>
        <taxon>Hexapoda</taxon>
        <taxon>Insecta</taxon>
        <taxon>Pterygota</taxon>
        <taxon>Palaeoptera</taxon>
        <taxon>Ephemeroptera</taxon>
        <taxon>Pisciforma</taxon>
        <taxon>Baetidae</taxon>
        <taxon>Cloeon</taxon>
    </lineage>
</organism>
<evidence type="ECO:0000313" key="6">
    <source>
        <dbReference type="Proteomes" id="UP000494165"/>
    </source>
</evidence>
<dbReference type="InterPro" id="IPR051241">
    <property type="entry name" value="DZIP_RILPL"/>
</dbReference>
<sequence>MPKAMEADEGGVLASVVDVYDLASEIGKEFEKLIDAHGADSLTNMMPKVISALEQLERLAMKNEREDSTLQDLRAKIALLESDKQEKAQDRCKFEKELEQIEEHWRAESRELVALVSKLQEENRRLAGQLMEEPPPPSASPDGNQMEASFMGQLRDTADVLREQNRNKDRELKAQKHEIDNLQSQLERSTAVARELRRKQKTYQTQVRSLLEERADFLAQLQEQFREVASLRQLLGLAQKENMDLAEGHSGAQNGSTQVQNLLAEKSRLEAHIQQLEAQLAALTAPAPAAAPEPGPSDDSGEGEEPAVQGPLPYEPDDVPWKRAGESGIRKFFRKLFGDANQLASPKRSLSALSKLTLSSDPLV</sequence>
<dbReference type="InterPro" id="IPR034743">
    <property type="entry name" value="RH1"/>
</dbReference>